<protein>
    <recommendedName>
        <fullName evidence="3">Tc1-like transposase DDE domain-containing protein</fullName>
    </recommendedName>
</protein>
<evidence type="ECO:0000313" key="2">
    <source>
        <dbReference type="Proteomes" id="UP000324917"/>
    </source>
</evidence>
<accession>A0A5A5RQV0</accession>
<sequence>MLQLYTSNYDPDYPLVCFDETSKQLISEINSPIAAEPGKSERFDYEYQREGVSNLFMFFEPFTGWRHVEVTDQRRSVDYAQQMKYLVLNVILKPRKLK</sequence>
<evidence type="ECO:0000313" key="1">
    <source>
        <dbReference type="EMBL" id="GCA77345.1"/>
    </source>
</evidence>
<dbReference type="EMBL" id="BHVP01000131">
    <property type="protein sequence ID" value="GCA77345.1"/>
    <property type="molecule type" value="Genomic_DNA"/>
</dbReference>
<organism evidence="1 2">
    <name type="scientific">Microcystis aeruginosa NIES-2520</name>
    <dbReference type="NCBI Taxonomy" id="2303982"/>
    <lineage>
        <taxon>Bacteria</taxon>
        <taxon>Bacillati</taxon>
        <taxon>Cyanobacteriota</taxon>
        <taxon>Cyanophyceae</taxon>
        <taxon>Oscillatoriophycideae</taxon>
        <taxon>Chroococcales</taxon>
        <taxon>Microcystaceae</taxon>
        <taxon>Microcystis</taxon>
    </lineage>
</organism>
<reference evidence="1 2" key="1">
    <citation type="submission" date="2018-09" db="EMBL/GenBank/DDBJ databases">
        <title>Evolutionary history of phycoerythrin pigmentation in the water bloom-forming cyanobacterium Microcystis aeruginosa.</title>
        <authorList>
            <person name="Tanabe Y."/>
            <person name="Tanabe Y."/>
            <person name="Yamaguchi H."/>
        </authorList>
    </citation>
    <scope>NUCLEOTIDE SEQUENCE [LARGE SCALE GENOMIC DNA]</scope>
    <source>
        <strain evidence="1 2">NIES-2520</strain>
    </source>
</reference>
<name>A0A5A5RQV0_MICAE</name>
<gene>
    <name evidence="1" type="ORF">MiTe_04198</name>
</gene>
<dbReference type="AlphaFoldDB" id="A0A5A5RQV0"/>
<proteinExistence type="predicted"/>
<dbReference type="Proteomes" id="UP000324917">
    <property type="component" value="Unassembled WGS sequence"/>
</dbReference>
<comment type="caution">
    <text evidence="1">The sequence shown here is derived from an EMBL/GenBank/DDBJ whole genome shotgun (WGS) entry which is preliminary data.</text>
</comment>
<evidence type="ECO:0008006" key="3">
    <source>
        <dbReference type="Google" id="ProtNLM"/>
    </source>
</evidence>